<dbReference type="PANTHER" id="PTHR21666">
    <property type="entry name" value="PEPTIDASE-RELATED"/>
    <property type="match status" value="1"/>
</dbReference>
<evidence type="ECO:0000313" key="2">
    <source>
        <dbReference type="EMBL" id="TFF35211.1"/>
    </source>
</evidence>
<dbReference type="Pfam" id="PF01551">
    <property type="entry name" value="Peptidase_M23"/>
    <property type="match status" value="1"/>
</dbReference>
<name>A0A4Y8S973_9SPHI</name>
<dbReference type="EMBL" id="SOZE01000023">
    <property type="protein sequence ID" value="TFF35211.1"/>
    <property type="molecule type" value="Genomic_DNA"/>
</dbReference>
<accession>A0A4Y8S973</accession>
<dbReference type="InterPro" id="IPR011055">
    <property type="entry name" value="Dup_hybrid_motif"/>
</dbReference>
<organism evidence="2 3">
    <name type="scientific">Mucilaginibacter psychrotolerans</name>
    <dbReference type="NCBI Taxonomy" id="1524096"/>
    <lineage>
        <taxon>Bacteria</taxon>
        <taxon>Pseudomonadati</taxon>
        <taxon>Bacteroidota</taxon>
        <taxon>Sphingobacteriia</taxon>
        <taxon>Sphingobacteriales</taxon>
        <taxon>Sphingobacteriaceae</taxon>
        <taxon>Mucilaginibacter</taxon>
    </lineage>
</organism>
<dbReference type="GO" id="GO:0004222">
    <property type="term" value="F:metalloendopeptidase activity"/>
    <property type="evidence" value="ECO:0007669"/>
    <property type="project" value="TreeGrafter"/>
</dbReference>
<protein>
    <submittedName>
        <fullName evidence="2">M23 family metallopeptidase</fullName>
    </submittedName>
</protein>
<keyword evidence="3" id="KW-1185">Reference proteome</keyword>
<evidence type="ECO:0000259" key="1">
    <source>
        <dbReference type="Pfam" id="PF01551"/>
    </source>
</evidence>
<dbReference type="CDD" id="cd12797">
    <property type="entry name" value="M23_peptidase"/>
    <property type="match status" value="1"/>
</dbReference>
<dbReference type="PANTHER" id="PTHR21666:SF270">
    <property type="entry name" value="MUREIN HYDROLASE ACTIVATOR ENVC"/>
    <property type="match status" value="1"/>
</dbReference>
<evidence type="ECO:0000313" key="3">
    <source>
        <dbReference type="Proteomes" id="UP000297540"/>
    </source>
</evidence>
<dbReference type="SUPFAM" id="SSF51261">
    <property type="entry name" value="Duplicated hybrid motif"/>
    <property type="match status" value="1"/>
</dbReference>
<dbReference type="InterPro" id="IPR016047">
    <property type="entry name" value="M23ase_b-sheet_dom"/>
</dbReference>
<dbReference type="Gene3D" id="2.70.70.10">
    <property type="entry name" value="Glucose Permease (Domain IIA)"/>
    <property type="match status" value="1"/>
</dbReference>
<dbReference type="InterPro" id="IPR050570">
    <property type="entry name" value="Cell_wall_metabolism_enzyme"/>
</dbReference>
<dbReference type="AlphaFoldDB" id="A0A4Y8S973"/>
<dbReference type="Proteomes" id="UP000297540">
    <property type="component" value="Unassembled WGS sequence"/>
</dbReference>
<sequence>MTIIAVLACIYLQFHITLIAMMKTLSSLLIVLLFTLQTFAQIDTSTYHDFNNFNNEVLKGHVKKQEAQRAIGNFIKQVNSNYNAPRSATNTQWVFPLEGYNYRAAGGTNGNGYNDKGFNYIDGNKHGAHPAHDIFINDKNQDCLDDRTGQPVNVLAVQSGIVIACTNQWDAAGDMRGGKYIWIYHPPTTMGDRGFFSYYAHNRQIFVQPGQYVTEGQKIAEVGRTGLNAYKKRSPTHLHFSTFRLVDNLPVPFNSFSQLKAAIVK</sequence>
<reference evidence="2 3" key="1">
    <citation type="journal article" date="2017" name="Int. J. Syst. Evol. Microbiol.">
        <title>Mucilaginibacterpsychrotolerans sp. nov., isolated from peatlands.</title>
        <authorList>
            <person name="Deng Y."/>
            <person name="Shen L."/>
            <person name="Xu B."/>
            <person name="Liu Y."/>
            <person name="Gu Z."/>
            <person name="Liu H."/>
            <person name="Zhou Y."/>
        </authorList>
    </citation>
    <scope>NUCLEOTIDE SEQUENCE [LARGE SCALE GENOMIC DNA]</scope>
    <source>
        <strain evidence="2 3">NH7-4</strain>
    </source>
</reference>
<comment type="caution">
    <text evidence="2">The sequence shown here is derived from an EMBL/GenBank/DDBJ whole genome shotgun (WGS) entry which is preliminary data.</text>
</comment>
<feature type="domain" description="M23ase beta-sheet core" evidence="1">
    <location>
        <begin position="149"/>
        <end position="242"/>
    </location>
</feature>
<proteinExistence type="predicted"/>
<gene>
    <name evidence="2" type="ORF">E2R66_19800</name>
</gene>